<keyword evidence="8" id="KW-0902">Two-component regulatory system</keyword>
<dbReference type="SUPFAM" id="SSF52172">
    <property type="entry name" value="CheY-like"/>
    <property type="match status" value="1"/>
</dbReference>
<dbReference type="InterPro" id="IPR005467">
    <property type="entry name" value="His_kinase_dom"/>
</dbReference>
<feature type="domain" description="Histidine kinase" evidence="11">
    <location>
        <begin position="311"/>
        <end position="536"/>
    </location>
</feature>
<evidence type="ECO:0000313" key="15">
    <source>
        <dbReference type="Proteomes" id="UP000192418"/>
    </source>
</evidence>
<dbReference type="CDD" id="cd00130">
    <property type="entry name" value="PAS"/>
    <property type="match status" value="1"/>
</dbReference>
<dbReference type="Pfam" id="PF13426">
    <property type="entry name" value="PAS_9"/>
    <property type="match status" value="1"/>
</dbReference>
<evidence type="ECO:0000256" key="8">
    <source>
        <dbReference type="ARBA" id="ARBA00023012"/>
    </source>
</evidence>
<dbReference type="STRING" id="1121400.SAMN02746065_1417"/>
<dbReference type="SMART" id="SM00388">
    <property type="entry name" value="HisKA"/>
    <property type="match status" value="1"/>
</dbReference>
<dbReference type="InterPro" id="IPR004358">
    <property type="entry name" value="Sig_transdc_His_kin-like_C"/>
</dbReference>
<dbReference type="SUPFAM" id="SSF47384">
    <property type="entry name" value="Homodimeric domain of signal transducing histidine kinase"/>
    <property type="match status" value="1"/>
</dbReference>
<dbReference type="SUPFAM" id="SSF55874">
    <property type="entry name" value="ATPase domain of HSP90 chaperone/DNA topoisomerase II/histidine kinase"/>
    <property type="match status" value="1"/>
</dbReference>
<keyword evidence="5" id="KW-0547">Nucleotide-binding</keyword>
<dbReference type="InterPro" id="IPR035965">
    <property type="entry name" value="PAS-like_dom_sf"/>
</dbReference>
<feature type="modified residue" description="4-aspartylphosphate" evidence="9">
    <location>
        <position position="606"/>
    </location>
</feature>
<proteinExistence type="predicted"/>
<dbReference type="EMBL" id="FWXY01000041">
    <property type="protein sequence ID" value="SMD12380.1"/>
    <property type="molecule type" value="Genomic_DNA"/>
</dbReference>
<evidence type="ECO:0000256" key="3">
    <source>
        <dbReference type="ARBA" id="ARBA00022553"/>
    </source>
</evidence>
<dbReference type="PROSITE" id="PS50110">
    <property type="entry name" value="RESPONSE_REGULATORY"/>
    <property type="match status" value="1"/>
</dbReference>
<dbReference type="RefSeq" id="WP_084071820.1">
    <property type="nucleotide sequence ID" value="NZ_FWXY01000041.1"/>
</dbReference>
<evidence type="ECO:0000256" key="5">
    <source>
        <dbReference type="ARBA" id="ARBA00022741"/>
    </source>
</evidence>
<dbReference type="SMART" id="SM00091">
    <property type="entry name" value="PAS"/>
    <property type="match status" value="1"/>
</dbReference>
<organism evidence="14 15">
    <name type="scientific">Desulfocicer vacuolatum DSM 3385</name>
    <dbReference type="NCBI Taxonomy" id="1121400"/>
    <lineage>
        <taxon>Bacteria</taxon>
        <taxon>Pseudomonadati</taxon>
        <taxon>Thermodesulfobacteriota</taxon>
        <taxon>Desulfobacteria</taxon>
        <taxon>Desulfobacterales</taxon>
        <taxon>Desulfobacteraceae</taxon>
        <taxon>Desulfocicer</taxon>
    </lineage>
</organism>
<dbReference type="Pfam" id="PF02518">
    <property type="entry name" value="HATPase_c"/>
    <property type="match status" value="1"/>
</dbReference>
<gene>
    <name evidence="14" type="ORF">SAMN02746065_1417</name>
</gene>
<dbReference type="GO" id="GO:0000155">
    <property type="term" value="F:phosphorelay sensor kinase activity"/>
    <property type="evidence" value="ECO:0007669"/>
    <property type="project" value="InterPro"/>
</dbReference>
<dbReference type="InterPro" id="IPR001789">
    <property type="entry name" value="Sig_transdc_resp-reg_receiver"/>
</dbReference>
<evidence type="ECO:0000256" key="1">
    <source>
        <dbReference type="ARBA" id="ARBA00000085"/>
    </source>
</evidence>
<dbReference type="PROSITE" id="PS50112">
    <property type="entry name" value="PAS"/>
    <property type="match status" value="1"/>
</dbReference>
<feature type="coiled-coil region" evidence="10">
    <location>
        <begin position="3"/>
        <end position="37"/>
    </location>
</feature>
<evidence type="ECO:0000256" key="10">
    <source>
        <dbReference type="SAM" id="Coils"/>
    </source>
</evidence>
<evidence type="ECO:0000259" key="13">
    <source>
        <dbReference type="PROSITE" id="PS50112"/>
    </source>
</evidence>
<evidence type="ECO:0000259" key="11">
    <source>
        <dbReference type="PROSITE" id="PS50109"/>
    </source>
</evidence>
<dbReference type="CDD" id="cd00156">
    <property type="entry name" value="REC"/>
    <property type="match status" value="1"/>
</dbReference>
<sequence length="681" mass="77195">MEYKELARQLKQEKAICNKLRSELDEVHQELYKTNSELMQLTLELDERVAKRTHELQKSEQKLREHRDCLQEMVKIRTESLEMANASLARNMKALEASEKQFCSLVATIPDIVYRIDSKGRFTFINDAVKKLGYTPDELMGKHFRTIIVPRYEKEISLNKILNDSHRLKKQKKPIKLFDERRTGKRKTTGLEIKLLCRDSSRLYYGHLKKLNSDDVIVEINSTGLYTQDDETSTTLYIGTMGIIRDISERKSLENDLRKARDDLEIKVDQRTRALVQKNKEYTEELIKSQLLEKKLIQAQKMEAVGTLAGGIAHDFNNILSIILGFVELSFDHAAENKELAENLTEINVAGNRAKELIKQILTFARKSDEKIEPLRASLIAKEVLKLLRSTIPSSISIVNEVKSNGQIMANPTQLHQIFMNLATNAAHAMQHMDEGTLKISMQDMDIDKNNTPAGIPHIAHGKYVVIKISDTGKGIPQKNLDLIFEPYFTTKPPGEGTGLGLSVVHGIIKNCNGEICVTSNPETGTKFTIFFPAVTHRVKRIKNNEKTLPTGTERIFVVDDEPMIAKLISRILEQCGYTVISTNSSLDALEMIRKTPEAFDLVITDMTMPHMTGERLAPQILNIRPDLPIIICTGYSSRINENTIEKTGARALLMKPVNRKKLSTMVRAILDGHTFHGREP</sequence>
<dbReference type="PANTHER" id="PTHR43065">
    <property type="entry name" value="SENSOR HISTIDINE KINASE"/>
    <property type="match status" value="1"/>
</dbReference>
<dbReference type="Proteomes" id="UP000192418">
    <property type="component" value="Unassembled WGS sequence"/>
</dbReference>
<dbReference type="AlphaFoldDB" id="A0A1W2ERN1"/>
<dbReference type="Gene3D" id="3.40.50.2300">
    <property type="match status" value="1"/>
</dbReference>
<dbReference type="Pfam" id="PF00512">
    <property type="entry name" value="HisKA"/>
    <property type="match status" value="1"/>
</dbReference>
<dbReference type="NCBIfam" id="TIGR00229">
    <property type="entry name" value="sensory_box"/>
    <property type="match status" value="1"/>
</dbReference>
<reference evidence="14 15" key="1">
    <citation type="submission" date="2017-04" db="EMBL/GenBank/DDBJ databases">
        <authorList>
            <person name="Afonso C.L."/>
            <person name="Miller P.J."/>
            <person name="Scott M.A."/>
            <person name="Spackman E."/>
            <person name="Goraichik I."/>
            <person name="Dimitrov K.M."/>
            <person name="Suarez D.L."/>
            <person name="Swayne D.E."/>
        </authorList>
    </citation>
    <scope>NUCLEOTIDE SEQUENCE [LARGE SCALE GENOMIC DNA]</scope>
    <source>
        <strain evidence="14 15">DSM 3385</strain>
    </source>
</reference>
<protein>
    <recommendedName>
        <fullName evidence="2">histidine kinase</fullName>
        <ecNumber evidence="2">2.7.13.3</ecNumber>
    </recommendedName>
</protein>
<dbReference type="InterPro" id="IPR000014">
    <property type="entry name" value="PAS"/>
</dbReference>
<dbReference type="PRINTS" id="PR00344">
    <property type="entry name" value="BCTRLSENSOR"/>
</dbReference>
<dbReference type="InterPro" id="IPR003594">
    <property type="entry name" value="HATPase_dom"/>
</dbReference>
<accession>A0A1W2ERN1</accession>
<dbReference type="EC" id="2.7.13.3" evidence="2"/>
<dbReference type="OrthoDB" id="9813024at2"/>
<evidence type="ECO:0000256" key="2">
    <source>
        <dbReference type="ARBA" id="ARBA00012438"/>
    </source>
</evidence>
<dbReference type="GO" id="GO:0005524">
    <property type="term" value="F:ATP binding"/>
    <property type="evidence" value="ECO:0007669"/>
    <property type="project" value="UniProtKB-KW"/>
</dbReference>
<dbReference type="SMART" id="SM00387">
    <property type="entry name" value="HATPase_c"/>
    <property type="match status" value="1"/>
</dbReference>
<keyword evidence="10" id="KW-0175">Coiled coil</keyword>
<keyword evidence="7" id="KW-0067">ATP-binding</keyword>
<keyword evidence="3 9" id="KW-0597">Phosphoprotein</keyword>
<feature type="domain" description="PAS" evidence="13">
    <location>
        <begin position="98"/>
        <end position="150"/>
    </location>
</feature>
<dbReference type="PANTHER" id="PTHR43065:SF46">
    <property type="entry name" value="C4-DICARBOXYLATE TRANSPORT SENSOR PROTEIN DCTB"/>
    <property type="match status" value="1"/>
</dbReference>
<name>A0A1W2ERN1_9BACT</name>
<evidence type="ECO:0000256" key="6">
    <source>
        <dbReference type="ARBA" id="ARBA00022777"/>
    </source>
</evidence>
<comment type="catalytic activity">
    <reaction evidence="1">
        <text>ATP + protein L-histidine = ADP + protein N-phospho-L-histidine.</text>
        <dbReference type="EC" id="2.7.13.3"/>
    </reaction>
</comment>
<dbReference type="PROSITE" id="PS50109">
    <property type="entry name" value="HIS_KIN"/>
    <property type="match status" value="1"/>
</dbReference>
<dbReference type="InterPro" id="IPR003661">
    <property type="entry name" value="HisK_dim/P_dom"/>
</dbReference>
<evidence type="ECO:0000256" key="4">
    <source>
        <dbReference type="ARBA" id="ARBA00022679"/>
    </source>
</evidence>
<dbReference type="Gene3D" id="3.30.450.20">
    <property type="entry name" value="PAS domain"/>
    <property type="match status" value="1"/>
</dbReference>
<dbReference type="InterPro" id="IPR036097">
    <property type="entry name" value="HisK_dim/P_sf"/>
</dbReference>
<keyword evidence="6" id="KW-0418">Kinase</keyword>
<dbReference type="SUPFAM" id="SSF55785">
    <property type="entry name" value="PYP-like sensor domain (PAS domain)"/>
    <property type="match status" value="1"/>
</dbReference>
<evidence type="ECO:0000256" key="9">
    <source>
        <dbReference type="PROSITE-ProRule" id="PRU00169"/>
    </source>
</evidence>
<keyword evidence="4" id="KW-0808">Transferase</keyword>
<evidence type="ECO:0000313" key="14">
    <source>
        <dbReference type="EMBL" id="SMD12380.1"/>
    </source>
</evidence>
<evidence type="ECO:0000256" key="7">
    <source>
        <dbReference type="ARBA" id="ARBA00022840"/>
    </source>
</evidence>
<dbReference type="Gene3D" id="1.10.287.130">
    <property type="match status" value="1"/>
</dbReference>
<dbReference type="InterPro" id="IPR036890">
    <property type="entry name" value="HATPase_C_sf"/>
</dbReference>
<dbReference type="Pfam" id="PF00072">
    <property type="entry name" value="Response_reg"/>
    <property type="match status" value="1"/>
</dbReference>
<dbReference type="Gene3D" id="3.30.565.10">
    <property type="entry name" value="Histidine kinase-like ATPase, C-terminal domain"/>
    <property type="match status" value="1"/>
</dbReference>
<dbReference type="InterPro" id="IPR011006">
    <property type="entry name" value="CheY-like_superfamily"/>
</dbReference>
<feature type="domain" description="Response regulatory" evidence="12">
    <location>
        <begin position="555"/>
        <end position="671"/>
    </location>
</feature>
<dbReference type="SMART" id="SM00448">
    <property type="entry name" value="REC"/>
    <property type="match status" value="1"/>
</dbReference>
<keyword evidence="15" id="KW-1185">Reference proteome</keyword>
<dbReference type="CDD" id="cd00082">
    <property type="entry name" value="HisKA"/>
    <property type="match status" value="1"/>
</dbReference>
<evidence type="ECO:0000259" key="12">
    <source>
        <dbReference type="PROSITE" id="PS50110"/>
    </source>
</evidence>